<evidence type="ECO:0000313" key="2">
    <source>
        <dbReference type="Proteomes" id="UP001607303"/>
    </source>
</evidence>
<protein>
    <submittedName>
        <fullName evidence="1">Uncharacterized protein</fullName>
    </submittedName>
</protein>
<sequence>MGQTSGQTITESTIALGSLVRSKETQISAKTKNTIEENLEQCHACLCQNFNKQGRRRVTKNRDDLRILPLRSVPMIDGKKIEI</sequence>
<keyword evidence="2" id="KW-1185">Reference proteome</keyword>
<comment type="caution">
    <text evidence="1">The sequence shown here is derived from an EMBL/GenBank/DDBJ whole genome shotgun (WGS) entry which is preliminary data.</text>
</comment>
<organism evidence="1 2">
    <name type="scientific">Vespula maculifrons</name>
    <name type="common">Eastern yellow jacket</name>
    <name type="synonym">Wasp</name>
    <dbReference type="NCBI Taxonomy" id="7453"/>
    <lineage>
        <taxon>Eukaryota</taxon>
        <taxon>Metazoa</taxon>
        <taxon>Ecdysozoa</taxon>
        <taxon>Arthropoda</taxon>
        <taxon>Hexapoda</taxon>
        <taxon>Insecta</taxon>
        <taxon>Pterygota</taxon>
        <taxon>Neoptera</taxon>
        <taxon>Endopterygota</taxon>
        <taxon>Hymenoptera</taxon>
        <taxon>Apocrita</taxon>
        <taxon>Aculeata</taxon>
        <taxon>Vespoidea</taxon>
        <taxon>Vespidae</taxon>
        <taxon>Vespinae</taxon>
        <taxon>Vespula</taxon>
    </lineage>
</organism>
<evidence type="ECO:0000313" key="1">
    <source>
        <dbReference type="EMBL" id="KAL2738564.1"/>
    </source>
</evidence>
<proteinExistence type="predicted"/>
<reference evidence="1 2" key="1">
    <citation type="journal article" date="2024" name="Ann. Entomol. Soc. Am.">
        <title>Genomic analyses of the southern and eastern yellowjacket wasps (Hymenoptera: Vespidae) reveal evolutionary signatures of social life.</title>
        <authorList>
            <person name="Catto M.A."/>
            <person name="Caine P.B."/>
            <person name="Orr S.E."/>
            <person name="Hunt B.G."/>
            <person name="Goodisman M.A.D."/>
        </authorList>
    </citation>
    <scope>NUCLEOTIDE SEQUENCE [LARGE SCALE GENOMIC DNA]</scope>
    <source>
        <strain evidence="1">232</strain>
        <tissue evidence="1">Head and thorax</tissue>
    </source>
</reference>
<name>A0ABD2C0K4_VESMC</name>
<dbReference type="EMBL" id="JAYRBN010000063">
    <property type="protein sequence ID" value="KAL2738564.1"/>
    <property type="molecule type" value="Genomic_DNA"/>
</dbReference>
<dbReference type="Proteomes" id="UP001607303">
    <property type="component" value="Unassembled WGS sequence"/>
</dbReference>
<accession>A0ABD2C0K4</accession>
<dbReference type="AlphaFoldDB" id="A0ABD2C0K4"/>
<gene>
    <name evidence="1" type="ORF">V1477_011923</name>
</gene>